<dbReference type="AlphaFoldDB" id="A0A8K0THT6"/>
<dbReference type="GO" id="GO:0030596">
    <property type="term" value="F:alpha-L-rhamnosidase activity"/>
    <property type="evidence" value="ECO:0007669"/>
    <property type="project" value="UniProtKB-EC"/>
</dbReference>
<feature type="domain" description="Alpha-L-rhamnosidase concanavalin-like" evidence="4">
    <location>
        <begin position="338"/>
        <end position="438"/>
    </location>
</feature>
<feature type="domain" description="Bacterial alpha-L-rhamnosidase N-terminal" evidence="5">
    <location>
        <begin position="158"/>
        <end position="327"/>
    </location>
</feature>
<name>A0A8K0THT6_9PEZI</name>
<dbReference type="SUPFAM" id="SSF48208">
    <property type="entry name" value="Six-hairpin glycosidases"/>
    <property type="match status" value="1"/>
</dbReference>
<organism evidence="8 9">
    <name type="scientific">Plectosphaerella cucumerina</name>
    <dbReference type="NCBI Taxonomy" id="40658"/>
    <lineage>
        <taxon>Eukaryota</taxon>
        <taxon>Fungi</taxon>
        <taxon>Dikarya</taxon>
        <taxon>Ascomycota</taxon>
        <taxon>Pezizomycotina</taxon>
        <taxon>Sordariomycetes</taxon>
        <taxon>Hypocreomycetidae</taxon>
        <taxon>Glomerellales</taxon>
        <taxon>Plectosphaerellaceae</taxon>
        <taxon>Plectosphaerella</taxon>
    </lineage>
</organism>
<dbReference type="InterPro" id="IPR008928">
    <property type="entry name" value="6-hairpin_glycosidase_sf"/>
</dbReference>
<proteinExistence type="predicted"/>
<gene>
    <name evidence="8" type="ORF">B0T11DRAFT_255787</name>
</gene>
<evidence type="ECO:0000256" key="1">
    <source>
        <dbReference type="ARBA" id="ARBA00001445"/>
    </source>
</evidence>
<dbReference type="InterPro" id="IPR013737">
    <property type="entry name" value="Bac_rhamnosid_N"/>
</dbReference>
<comment type="caution">
    <text evidence="8">The sequence shown here is derived from an EMBL/GenBank/DDBJ whole genome shotgun (WGS) entry which is preliminary data.</text>
</comment>
<keyword evidence="9" id="KW-1185">Reference proteome</keyword>
<dbReference type="PIRSF" id="PIRSF010631">
    <property type="entry name" value="A-rhamnsds"/>
    <property type="match status" value="1"/>
</dbReference>
<dbReference type="InterPro" id="IPR008902">
    <property type="entry name" value="Rhamnosid_concanavalin"/>
</dbReference>
<dbReference type="Pfam" id="PF08531">
    <property type="entry name" value="Bac_rhamnosid_N"/>
    <property type="match status" value="1"/>
</dbReference>
<dbReference type="Gene3D" id="2.60.420.10">
    <property type="entry name" value="Maltose phosphorylase, domain 3"/>
    <property type="match status" value="1"/>
</dbReference>
<feature type="domain" description="Alpha-L-rhamnosidase C-terminal" evidence="7">
    <location>
        <begin position="796"/>
        <end position="872"/>
    </location>
</feature>
<accession>A0A8K0THT6</accession>
<dbReference type="EC" id="3.2.1.40" evidence="2"/>
<dbReference type="InterPro" id="IPR016007">
    <property type="entry name" value="Alpha_rhamnosid"/>
</dbReference>
<evidence type="ECO:0000256" key="2">
    <source>
        <dbReference type="ARBA" id="ARBA00012652"/>
    </source>
</evidence>
<keyword evidence="3" id="KW-0378">Hydrolase</keyword>
<protein>
    <recommendedName>
        <fullName evidence="2">alpha-L-rhamnosidase</fullName>
        <ecNumber evidence="2">3.2.1.40</ecNumber>
    </recommendedName>
</protein>
<dbReference type="GO" id="GO:0005975">
    <property type="term" value="P:carbohydrate metabolic process"/>
    <property type="evidence" value="ECO:0007669"/>
    <property type="project" value="InterPro"/>
</dbReference>
<dbReference type="InterPro" id="IPR013783">
    <property type="entry name" value="Ig-like_fold"/>
</dbReference>
<feature type="domain" description="Alpha-L-rhamnosidase six-hairpin glycosidase" evidence="6">
    <location>
        <begin position="442"/>
        <end position="794"/>
    </location>
</feature>
<dbReference type="OrthoDB" id="10036721at2759"/>
<dbReference type="Gene3D" id="2.60.40.10">
    <property type="entry name" value="Immunoglobulins"/>
    <property type="match status" value="1"/>
</dbReference>
<dbReference type="Gene3D" id="2.60.120.260">
    <property type="entry name" value="Galactose-binding domain-like"/>
    <property type="match status" value="2"/>
</dbReference>
<evidence type="ECO:0000256" key="3">
    <source>
        <dbReference type="ARBA" id="ARBA00022801"/>
    </source>
</evidence>
<evidence type="ECO:0000259" key="7">
    <source>
        <dbReference type="Pfam" id="PF17390"/>
    </source>
</evidence>
<comment type="catalytic activity">
    <reaction evidence="1">
        <text>Hydrolysis of terminal non-reducing alpha-L-rhamnose residues in alpha-L-rhamnosides.</text>
        <dbReference type="EC" id="3.2.1.40"/>
    </reaction>
</comment>
<evidence type="ECO:0000259" key="6">
    <source>
        <dbReference type="Pfam" id="PF17389"/>
    </source>
</evidence>
<evidence type="ECO:0000259" key="4">
    <source>
        <dbReference type="Pfam" id="PF05592"/>
    </source>
</evidence>
<dbReference type="PANTHER" id="PTHR33307:SF6">
    <property type="entry name" value="ALPHA-RHAMNOSIDASE (EUROFUNG)-RELATED"/>
    <property type="match status" value="1"/>
</dbReference>
<reference evidence="8" key="1">
    <citation type="journal article" date="2021" name="Nat. Commun.">
        <title>Genetic determinants of endophytism in the Arabidopsis root mycobiome.</title>
        <authorList>
            <person name="Mesny F."/>
            <person name="Miyauchi S."/>
            <person name="Thiergart T."/>
            <person name="Pickel B."/>
            <person name="Atanasova L."/>
            <person name="Karlsson M."/>
            <person name="Huettel B."/>
            <person name="Barry K.W."/>
            <person name="Haridas S."/>
            <person name="Chen C."/>
            <person name="Bauer D."/>
            <person name="Andreopoulos W."/>
            <person name="Pangilinan J."/>
            <person name="LaButti K."/>
            <person name="Riley R."/>
            <person name="Lipzen A."/>
            <person name="Clum A."/>
            <person name="Drula E."/>
            <person name="Henrissat B."/>
            <person name="Kohler A."/>
            <person name="Grigoriev I.V."/>
            <person name="Martin F.M."/>
            <person name="Hacquard S."/>
        </authorList>
    </citation>
    <scope>NUCLEOTIDE SEQUENCE</scope>
    <source>
        <strain evidence="8">MPI-CAGE-AT-0016</strain>
    </source>
</reference>
<dbReference type="InterPro" id="IPR012341">
    <property type="entry name" value="6hp_glycosidase-like_sf"/>
</dbReference>
<sequence>MVVQIERVQVEHHQKPLGIGEATPRLSWRFRDDEAVAGWTQSSYQIEITRPESADRELYTVSSGQSLLVDWPSQPLKTSQSASVRLRASRICLSANTPDASASDTDTTQWSSPVVVEAGLLSRSDWSCSLISSPKEIDTAKPTQPVLFRRAFQLGGEKVVKARLYITAHGVYEAHINGQRVGDHLLAPGWTSYKHRLTYQTFDVTSLVASGTNNVIAVQAAEGWFSGRLGFLGGIRNIWGNAIGIAAMLVIDMQESRVVVETDSTWKSGSGSIITSELYDGEFCDLSLEPHGWQTPGFDDTQWSSVTTRDLPPAALVAPDGPPVRASETLPAASVFATPNGKTVVDFAQNIVGWVRIRLSGPKGHVVKMLFTEELENGEVATRPLRICKATDTIILSGEDTIWEPKFTYHGFRYVQIDGMSTEPGKLDLSTITAVVIHTDMEQTGWFSCSHPLLNKLHDNIRWGMRGNFLSIPTDCPQRDERLGWTGDINVFAPTANFLYDTAGMLQGWLRDVAEEQLRDHGSCPPFFCPDVPVDDVRYPTAIWGDVVVGLPWSLYTSYGDDEILKRQLLSMQTWVNEGIPRDAATGLWAEDSYQFGDWLDPLAPPDDPGNSVTDPLLVANAHLVQTTTLMHKISAAIGREEQAASYREAASKLKRAFQRRYVSADGRVVADSQTALALAIHLDLLDSPEQEKTAAARLKHLIRRNSRFKIATGFAGTPILGHALFRVGESQLFYRMLYHRKAPSWLYQVTMGATTMWERWDSKLPDGSINPGEMTSFNHYALGAVADWMHRVIAGLSVLEPGWKKFRVAPVPGGDLTHAEAKFLSPYGRIEVKWVIEDEAGTTCFALSVRVPPNTSAEVVVPRGGDDEARDEMRVVLPGLHEFKVEYRRPIWPPLPLYPQFYPHDDDEP</sequence>
<evidence type="ECO:0000259" key="5">
    <source>
        <dbReference type="Pfam" id="PF08531"/>
    </source>
</evidence>
<dbReference type="Gene3D" id="1.50.10.10">
    <property type="match status" value="1"/>
</dbReference>
<dbReference type="InterPro" id="IPR035396">
    <property type="entry name" value="Bac_rhamnosid6H"/>
</dbReference>
<dbReference type="Pfam" id="PF17390">
    <property type="entry name" value="Bac_rhamnosid_C"/>
    <property type="match status" value="1"/>
</dbReference>
<dbReference type="Pfam" id="PF25788">
    <property type="entry name" value="Ig_Rha78A_N"/>
    <property type="match status" value="1"/>
</dbReference>
<dbReference type="EMBL" id="JAGPXD010000003">
    <property type="protein sequence ID" value="KAH7362364.1"/>
    <property type="molecule type" value="Genomic_DNA"/>
</dbReference>
<dbReference type="Proteomes" id="UP000813385">
    <property type="component" value="Unassembled WGS sequence"/>
</dbReference>
<evidence type="ECO:0000313" key="8">
    <source>
        <dbReference type="EMBL" id="KAH7362364.1"/>
    </source>
</evidence>
<evidence type="ECO:0000313" key="9">
    <source>
        <dbReference type="Proteomes" id="UP000813385"/>
    </source>
</evidence>
<dbReference type="InterPro" id="IPR035398">
    <property type="entry name" value="Bac_rhamnosid_C"/>
</dbReference>
<dbReference type="PANTHER" id="PTHR33307">
    <property type="entry name" value="ALPHA-RHAMNOSIDASE (EUROFUNG)"/>
    <property type="match status" value="1"/>
</dbReference>
<dbReference type="Pfam" id="PF17389">
    <property type="entry name" value="Bac_rhamnosid6H"/>
    <property type="match status" value="1"/>
</dbReference>
<dbReference type="Pfam" id="PF05592">
    <property type="entry name" value="Bac_rhamnosid"/>
    <property type="match status" value="1"/>
</dbReference>